<dbReference type="GO" id="GO:0000981">
    <property type="term" value="F:DNA-binding transcription factor activity, RNA polymerase II-specific"/>
    <property type="evidence" value="ECO:0007669"/>
    <property type="project" value="TreeGrafter"/>
</dbReference>
<comment type="subcellular location">
    <subcellularLocation>
        <location evidence="1">Nucleus</location>
    </subcellularLocation>
</comment>
<keyword evidence="5" id="KW-0805">Transcription regulation</keyword>
<dbReference type="PROSITE" id="PS50114">
    <property type="entry name" value="GATA_ZN_FINGER_2"/>
    <property type="match status" value="1"/>
</dbReference>
<dbReference type="PROSITE" id="PS00344">
    <property type="entry name" value="GATA_ZN_FINGER_1"/>
    <property type="match status" value="1"/>
</dbReference>
<dbReference type="SUPFAM" id="SSF57716">
    <property type="entry name" value="Glucocorticoid receptor-like (DNA-binding domain)"/>
    <property type="match status" value="1"/>
</dbReference>
<evidence type="ECO:0000256" key="5">
    <source>
        <dbReference type="ARBA" id="ARBA00023015"/>
    </source>
</evidence>
<keyword evidence="2" id="KW-0479">Metal-binding</keyword>
<dbReference type="OrthoDB" id="515401at2759"/>
<feature type="domain" description="GATA-type" evidence="9">
    <location>
        <begin position="230"/>
        <end position="284"/>
    </location>
</feature>
<keyword evidence="7" id="KW-0539">Nucleus</keyword>
<evidence type="ECO:0000256" key="8">
    <source>
        <dbReference type="PROSITE-ProRule" id="PRU00094"/>
    </source>
</evidence>
<keyword evidence="6" id="KW-0804">Transcription</keyword>
<dbReference type="InterPro" id="IPR039355">
    <property type="entry name" value="Transcription_factor_GATA"/>
</dbReference>
<dbReference type="SMART" id="SM00401">
    <property type="entry name" value="ZnF_GATA"/>
    <property type="match status" value="1"/>
</dbReference>
<proteinExistence type="predicted"/>
<dbReference type="GO" id="GO:0045944">
    <property type="term" value="P:positive regulation of transcription by RNA polymerase II"/>
    <property type="evidence" value="ECO:0007669"/>
    <property type="project" value="TreeGrafter"/>
</dbReference>
<dbReference type="GO" id="GO:0005634">
    <property type="term" value="C:nucleus"/>
    <property type="evidence" value="ECO:0007669"/>
    <property type="project" value="UniProtKB-SubCell"/>
</dbReference>
<dbReference type="InterPro" id="IPR013088">
    <property type="entry name" value="Znf_NHR/GATA"/>
</dbReference>
<evidence type="ECO:0000259" key="9">
    <source>
        <dbReference type="PROSITE" id="PS50114"/>
    </source>
</evidence>
<dbReference type="STRING" id="103827.A0A0N5CK34"/>
<dbReference type="GO" id="GO:0000978">
    <property type="term" value="F:RNA polymerase II cis-regulatory region sequence-specific DNA binding"/>
    <property type="evidence" value="ECO:0007669"/>
    <property type="project" value="TreeGrafter"/>
</dbReference>
<dbReference type="Pfam" id="PF00320">
    <property type="entry name" value="GATA"/>
    <property type="match status" value="1"/>
</dbReference>
<evidence type="ECO:0000256" key="7">
    <source>
        <dbReference type="ARBA" id="ARBA00023242"/>
    </source>
</evidence>
<dbReference type="PANTHER" id="PTHR10071:SF332">
    <property type="entry name" value="GATA TRANSCRIPTION FACTOR END-1"/>
    <property type="match status" value="1"/>
</dbReference>
<dbReference type="PRINTS" id="PR00619">
    <property type="entry name" value="GATAZNFINGER"/>
</dbReference>
<protein>
    <submittedName>
        <fullName evidence="12">GATA-type domain-containing protein</fullName>
    </submittedName>
</protein>
<evidence type="ECO:0000313" key="10">
    <source>
        <dbReference type="EMBL" id="VDM95374.1"/>
    </source>
</evidence>
<accession>A0A0N5CK34</accession>
<dbReference type="GO" id="GO:0045165">
    <property type="term" value="P:cell fate commitment"/>
    <property type="evidence" value="ECO:0007669"/>
    <property type="project" value="TreeGrafter"/>
</dbReference>
<dbReference type="WBParaSite" id="TCLT_0000041401-mRNA-1">
    <property type="protein sequence ID" value="TCLT_0000041401-mRNA-1"/>
    <property type="gene ID" value="TCLT_0000041401"/>
</dbReference>
<evidence type="ECO:0000313" key="11">
    <source>
        <dbReference type="Proteomes" id="UP000276776"/>
    </source>
</evidence>
<name>A0A0N5CK34_THECL</name>
<reference evidence="12" key="1">
    <citation type="submission" date="2017-02" db="UniProtKB">
        <authorList>
            <consortium name="WormBaseParasite"/>
        </authorList>
    </citation>
    <scope>IDENTIFICATION</scope>
</reference>
<keyword evidence="11" id="KW-1185">Reference proteome</keyword>
<organism evidence="12">
    <name type="scientific">Thelazia callipaeda</name>
    <name type="common">Oriental eyeworm</name>
    <name type="synonym">Parasitic nematode</name>
    <dbReference type="NCBI Taxonomy" id="103827"/>
    <lineage>
        <taxon>Eukaryota</taxon>
        <taxon>Metazoa</taxon>
        <taxon>Ecdysozoa</taxon>
        <taxon>Nematoda</taxon>
        <taxon>Chromadorea</taxon>
        <taxon>Rhabditida</taxon>
        <taxon>Spirurina</taxon>
        <taxon>Spiruromorpha</taxon>
        <taxon>Thelazioidea</taxon>
        <taxon>Thelaziidae</taxon>
        <taxon>Thelazia</taxon>
    </lineage>
</organism>
<dbReference type="AlphaFoldDB" id="A0A0N5CK34"/>
<keyword evidence="3 8" id="KW-0863">Zinc-finger</keyword>
<dbReference type="OMA" id="QYFEEPS"/>
<dbReference type="GO" id="GO:0008270">
    <property type="term" value="F:zinc ion binding"/>
    <property type="evidence" value="ECO:0007669"/>
    <property type="project" value="UniProtKB-KW"/>
</dbReference>
<reference evidence="10 11" key="2">
    <citation type="submission" date="2018-11" db="EMBL/GenBank/DDBJ databases">
        <authorList>
            <consortium name="Pathogen Informatics"/>
        </authorList>
    </citation>
    <scope>NUCLEOTIDE SEQUENCE [LARGE SCALE GENOMIC DNA]</scope>
</reference>
<dbReference type="EMBL" id="UYYF01000028">
    <property type="protein sequence ID" value="VDM95374.1"/>
    <property type="molecule type" value="Genomic_DNA"/>
</dbReference>
<evidence type="ECO:0000256" key="4">
    <source>
        <dbReference type="ARBA" id="ARBA00022833"/>
    </source>
</evidence>
<evidence type="ECO:0000313" key="12">
    <source>
        <dbReference type="WBParaSite" id="TCLT_0000041401-mRNA-1"/>
    </source>
</evidence>
<dbReference type="InterPro" id="IPR000679">
    <property type="entry name" value="Znf_GATA"/>
</dbReference>
<dbReference type="PANTHER" id="PTHR10071">
    <property type="entry name" value="TRANSCRIPTION FACTOR GATA FAMILY MEMBER"/>
    <property type="match status" value="1"/>
</dbReference>
<dbReference type="CDD" id="cd00202">
    <property type="entry name" value="ZnF_GATA"/>
    <property type="match status" value="1"/>
</dbReference>
<sequence>MSLHTPTKLGDQSAHSANDLYWNESDDDFCNEYNASDSNILHNASVLRETSMNAREPSTNIVNNHSCNNSYQCATTNASTQETVDTSIPTIRVLHHVEPSSSHVVCSSNVHHHYHHHHHPQTFSGQHRVYMPTSLCSESQSSNQYHTMPPCYDRHSQYFSHPTFLRQQQCIRPNIQRYVQNTGQALQMQHHFPEVAIPQVPSHFLTQFLKNTSSASMNIAVNFKKKPITSHADSVCSNCGTKETTLWRRSNTGAIECNACNLYYRKNNRPRPVTMVNKIRKRVRVHRFGFS</sequence>
<gene>
    <name evidence="10" type="ORF">TCLT_LOCUS415</name>
</gene>
<dbReference type="GO" id="GO:0000122">
    <property type="term" value="P:negative regulation of transcription by RNA polymerase II"/>
    <property type="evidence" value="ECO:0007669"/>
    <property type="project" value="TreeGrafter"/>
</dbReference>
<dbReference type="Gene3D" id="3.30.50.10">
    <property type="entry name" value="Erythroid Transcription Factor GATA-1, subunit A"/>
    <property type="match status" value="1"/>
</dbReference>
<dbReference type="Proteomes" id="UP000276776">
    <property type="component" value="Unassembled WGS sequence"/>
</dbReference>
<evidence type="ECO:0000256" key="3">
    <source>
        <dbReference type="ARBA" id="ARBA00022771"/>
    </source>
</evidence>
<evidence type="ECO:0000256" key="2">
    <source>
        <dbReference type="ARBA" id="ARBA00022723"/>
    </source>
</evidence>
<keyword evidence="4" id="KW-0862">Zinc</keyword>
<evidence type="ECO:0000256" key="1">
    <source>
        <dbReference type="ARBA" id="ARBA00004123"/>
    </source>
</evidence>
<evidence type="ECO:0000256" key="6">
    <source>
        <dbReference type="ARBA" id="ARBA00023163"/>
    </source>
</evidence>